<comment type="caution">
    <text evidence="1">The sequence shown here is derived from an EMBL/GenBank/DDBJ whole genome shotgun (WGS) entry which is preliminary data.</text>
</comment>
<accession>A0A8H3XAT6</accession>
<dbReference type="Proteomes" id="UP000439903">
    <property type="component" value="Unassembled WGS sequence"/>
</dbReference>
<proteinExistence type="predicted"/>
<evidence type="ECO:0000313" key="2">
    <source>
        <dbReference type="Proteomes" id="UP000439903"/>
    </source>
</evidence>
<dbReference type="OrthoDB" id="2384646at2759"/>
<sequence length="190" mass="22364">MGSVISTLKVKKQSIKRLTFNNKNKLLIKPFEEDYDSEDSIDRLSVEDFNKEDEDQDHGVCKLKQKGQKRREEYGTCQVYSDPENRPATDVILRDIVNWKDIIHSDDIEELSEEQLKIRKEFEEADKHIPDIATNAYKNMHPNTVWKSQYLKLPKLPDSQKNEYLDDIILFESEEPQESHKNHDTVKVQS</sequence>
<evidence type="ECO:0000313" key="1">
    <source>
        <dbReference type="EMBL" id="KAF0436893.1"/>
    </source>
</evidence>
<keyword evidence="2" id="KW-1185">Reference proteome</keyword>
<name>A0A8H3XAT6_GIGMA</name>
<protein>
    <submittedName>
        <fullName evidence="1">Uncharacterized protein</fullName>
    </submittedName>
</protein>
<reference evidence="1 2" key="1">
    <citation type="journal article" date="2019" name="Environ. Microbiol.">
        <title>At the nexus of three kingdoms: the genome of the mycorrhizal fungus Gigaspora margarita provides insights into plant, endobacterial and fungal interactions.</title>
        <authorList>
            <person name="Venice F."/>
            <person name="Ghignone S."/>
            <person name="Salvioli di Fossalunga A."/>
            <person name="Amselem J."/>
            <person name="Novero M."/>
            <person name="Xianan X."/>
            <person name="Sedzielewska Toro K."/>
            <person name="Morin E."/>
            <person name="Lipzen A."/>
            <person name="Grigoriev I.V."/>
            <person name="Henrissat B."/>
            <person name="Martin F.M."/>
            <person name="Bonfante P."/>
        </authorList>
    </citation>
    <scope>NUCLEOTIDE SEQUENCE [LARGE SCALE GENOMIC DNA]</scope>
    <source>
        <strain evidence="1 2">BEG34</strain>
    </source>
</reference>
<gene>
    <name evidence="1" type="ORF">F8M41_004630</name>
</gene>
<dbReference type="AlphaFoldDB" id="A0A8H3XAT6"/>
<dbReference type="EMBL" id="WTPW01001424">
    <property type="protein sequence ID" value="KAF0436893.1"/>
    <property type="molecule type" value="Genomic_DNA"/>
</dbReference>
<organism evidence="1 2">
    <name type="scientific">Gigaspora margarita</name>
    <dbReference type="NCBI Taxonomy" id="4874"/>
    <lineage>
        <taxon>Eukaryota</taxon>
        <taxon>Fungi</taxon>
        <taxon>Fungi incertae sedis</taxon>
        <taxon>Mucoromycota</taxon>
        <taxon>Glomeromycotina</taxon>
        <taxon>Glomeromycetes</taxon>
        <taxon>Diversisporales</taxon>
        <taxon>Gigasporaceae</taxon>
        <taxon>Gigaspora</taxon>
    </lineage>
</organism>